<proteinExistence type="predicted"/>
<sequence>MVSIDYEKIGQKLKEGRESHSYTQKYICDILGVTPQTVSAWENGKNKIDIETLARLCQMYDISFAELVQSCFVPKLVEKDGDVLTFRDRKHIKKYQSLNETGKDDVDKYTDYILNNEANRRKQIQEVGKKGERECEVTSLQDESGNEDIVRVAVYDSDGKIVGYDLVTREVYEKLEQLGFTVGQERALRIAQPTNTEVGLAIEDYLKDQEDEQ</sequence>
<evidence type="ECO:0000313" key="4">
    <source>
        <dbReference type="Proteomes" id="UP000593890"/>
    </source>
</evidence>
<dbReference type="PANTHER" id="PTHR46558">
    <property type="entry name" value="TRACRIPTIONAL REGULATORY PROTEIN-RELATED-RELATED"/>
    <property type="match status" value="1"/>
</dbReference>
<dbReference type="GO" id="GO:0003677">
    <property type="term" value="F:DNA binding"/>
    <property type="evidence" value="ECO:0007669"/>
    <property type="project" value="UniProtKB-KW"/>
</dbReference>
<protein>
    <recommendedName>
        <fullName evidence="2">HTH cro/C1-type domain-containing protein</fullName>
    </recommendedName>
</protein>
<evidence type="ECO:0000259" key="2">
    <source>
        <dbReference type="PROSITE" id="PS50943"/>
    </source>
</evidence>
<dbReference type="InterPro" id="IPR010982">
    <property type="entry name" value="Lambda_DNA-bd_dom_sf"/>
</dbReference>
<dbReference type="PROSITE" id="PS50943">
    <property type="entry name" value="HTH_CROC1"/>
    <property type="match status" value="1"/>
</dbReference>
<dbReference type="CDD" id="cd00093">
    <property type="entry name" value="HTH_XRE"/>
    <property type="match status" value="1"/>
</dbReference>
<feature type="domain" description="HTH cro/C1-type" evidence="2">
    <location>
        <begin position="13"/>
        <end position="67"/>
    </location>
</feature>
<evidence type="ECO:0000256" key="1">
    <source>
        <dbReference type="ARBA" id="ARBA00023125"/>
    </source>
</evidence>
<dbReference type="SUPFAM" id="SSF47413">
    <property type="entry name" value="lambda repressor-like DNA-binding domains"/>
    <property type="match status" value="1"/>
</dbReference>
<dbReference type="InterPro" id="IPR001387">
    <property type="entry name" value="Cro/C1-type_HTH"/>
</dbReference>
<keyword evidence="4" id="KW-1185">Reference proteome</keyword>
<dbReference type="RefSeq" id="WP_099322346.1">
    <property type="nucleotide sequence ID" value="NZ_AP023321.1"/>
</dbReference>
<dbReference type="SMART" id="SM00530">
    <property type="entry name" value="HTH_XRE"/>
    <property type="match status" value="1"/>
</dbReference>
<evidence type="ECO:0000313" key="3">
    <source>
        <dbReference type="EMBL" id="BCI60823.1"/>
    </source>
</evidence>
<reference evidence="4" key="1">
    <citation type="submission" date="2020-07" db="EMBL/GenBank/DDBJ databases">
        <title>Complete genome sequencing of Clostridia bacterium strain 12CBH8.</title>
        <authorList>
            <person name="Sakamoto M."/>
            <person name="Murakami T."/>
            <person name="Mori H."/>
        </authorList>
    </citation>
    <scope>NUCLEOTIDE SEQUENCE [LARGE SCALE GENOMIC DNA]</scope>
    <source>
        <strain evidence="4">12CBH8</strain>
    </source>
</reference>
<dbReference type="Gene3D" id="1.10.260.40">
    <property type="entry name" value="lambda repressor-like DNA-binding domains"/>
    <property type="match status" value="1"/>
</dbReference>
<dbReference type="PANTHER" id="PTHR46558:SF11">
    <property type="entry name" value="HTH-TYPE TRANSCRIPTIONAL REGULATOR XRE"/>
    <property type="match status" value="1"/>
</dbReference>
<name>A0A7I8D6I5_9FIRM</name>
<keyword evidence="1" id="KW-0238">DNA-binding</keyword>
<gene>
    <name evidence="3" type="ORF">C12CBH8_14620</name>
</gene>
<dbReference type="AlphaFoldDB" id="A0A7I8D6I5"/>
<accession>A0A7I8D6I5</accession>
<dbReference type="Proteomes" id="UP000593890">
    <property type="component" value="Chromosome"/>
</dbReference>
<dbReference type="Pfam" id="PF01381">
    <property type="entry name" value="HTH_3"/>
    <property type="match status" value="1"/>
</dbReference>
<organism evidence="3 4">
    <name type="scientific">Solibaculum mannosilyticum</name>
    <dbReference type="NCBI Taxonomy" id="2780922"/>
    <lineage>
        <taxon>Bacteria</taxon>
        <taxon>Bacillati</taxon>
        <taxon>Bacillota</taxon>
        <taxon>Clostridia</taxon>
        <taxon>Eubacteriales</taxon>
        <taxon>Oscillospiraceae</taxon>
        <taxon>Solibaculum</taxon>
    </lineage>
</organism>
<dbReference type="EMBL" id="AP023321">
    <property type="protein sequence ID" value="BCI60823.1"/>
    <property type="molecule type" value="Genomic_DNA"/>
</dbReference>
<dbReference type="KEGG" id="sman:C12CBH8_14620"/>